<dbReference type="GeneID" id="300132627"/>
<keyword evidence="4" id="KW-1185">Reference proteome</keyword>
<dbReference type="InterPro" id="IPR007076">
    <property type="entry name" value="TfoX_N"/>
</dbReference>
<dbReference type="GO" id="GO:0030420">
    <property type="term" value="P:establishment of competence for transformation"/>
    <property type="evidence" value="ECO:0007669"/>
    <property type="project" value="InterPro"/>
</dbReference>
<feature type="domain" description="TfoX N-terminal" evidence="1">
    <location>
        <begin position="16"/>
        <end position="104"/>
    </location>
</feature>
<evidence type="ECO:0000313" key="3">
    <source>
        <dbReference type="EMBL" id="SUB23405.1"/>
    </source>
</evidence>
<dbReference type="Proteomes" id="UP000255098">
    <property type="component" value="Unassembled WGS sequence"/>
</dbReference>
<dbReference type="PANTHER" id="PTHR36121">
    <property type="entry name" value="PROTEIN SXY"/>
    <property type="match status" value="1"/>
</dbReference>
<feature type="domain" description="TfoX C-terminal" evidence="2">
    <location>
        <begin position="119"/>
        <end position="193"/>
    </location>
</feature>
<dbReference type="PIRSF" id="PIRSF028788">
    <property type="entry name" value="TfoX_Sxy"/>
    <property type="match status" value="1"/>
</dbReference>
<dbReference type="Gene3D" id="1.10.150.20">
    <property type="entry name" value="5' to 3' exonuclease, C-terminal subdomain"/>
    <property type="match status" value="1"/>
</dbReference>
<gene>
    <name evidence="3" type="primary">tfoX</name>
    <name evidence="3" type="ORF">NCTC11297_00406</name>
</gene>
<sequence>MSITYDATLEIRRELAALIGEVRAKSLFTGYGLFYKNIMFGIYQNSRFYLRAVDSLAEHLIKLGAVPYVVDAENPDLKISQYYRLPESVLENKIEYRFLVLFSIKQVADKLKESQLRKKTRIKELPNLSIKHEKLLYKINVLNVDTLIRFGAEVCYVELRKSEASVNLEFFWNLTAALLNKNVLLLTDKERENAIVRLNKALKVEGMREISQKEIDRSIVRLKNS</sequence>
<reference evidence="3 4" key="1">
    <citation type="submission" date="2018-06" db="EMBL/GenBank/DDBJ databases">
        <authorList>
            <consortium name="Pathogen Informatics"/>
            <person name="Doyle S."/>
        </authorList>
    </citation>
    <scope>NUCLEOTIDE SEQUENCE [LARGE SCALE GENOMIC DNA]</scope>
    <source>
        <strain evidence="4">NCTC 11297</strain>
    </source>
</reference>
<dbReference type="SUPFAM" id="SSF159894">
    <property type="entry name" value="YgaC/TfoX-N like"/>
    <property type="match status" value="1"/>
</dbReference>
<dbReference type="InterPro" id="IPR047525">
    <property type="entry name" value="TfoX-like"/>
</dbReference>
<protein>
    <submittedName>
        <fullName evidence="3">DNA transformation protein TfoX</fullName>
    </submittedName>
</protein>
<dbReference type="RefSeq" id="WP_115248799.1">
    <property type="nucleotide sequence ID" value="NZ_UGSP01000001.1"/>
</dbReference>
<name>A0A379APU8_AVIAV</name>
<accession>A0A379APU8</accession>
<evidence type="ECO:0000259" key="2">
    <source>
        <dbReference type="Pfam" id="PF04994"/>
    </source>
</evidence>
<dbReference type="PANTHER" id="PTHR36121:SF1">
    <property type="entry name" value="PROTEIN SXY"/>
    <property type="match status" value="1"/>
</dbReference>
<organism evidence="3 4">
    <name type="scientific">Avibacterium avium</name>
    <name type="common">Pasteurella avium</name>
    <dbReference type="NCBI Taxonomy" id="751"/>
    <lineage>
        <taxon>Bacteria</taxon>
        <taxon>Pseudomonadati</taxon>
        <taxon>Pseudomonadota</taxon>
        <taxon>Gammaproteobacteria</taxon>
        <taxon>Pasteurellales</taxon>
        <taxon>Pasteurellaceae</taxon>
        <taxon>Avibacterium</taxon>
    </lineage>
</organism>
<dbReference type="AlphaFoldDB" id="A0A379APU8"/>
<proteinExistence type="predicted"/>
<dbReference type="Pfam" id="PF04993">
    <property type="entry name" value="TfoX_N"/>
    <property type="match status" value="1"/>
</dbReference>
<dbReference type="Gene3D" id="3.30.1460.30">
    <property type="entry name" value="YgaC/TfoX-N like chaperone"/>
    <property type="match status" value="1"/>
</dbReference>
<evidence type="ECO:0000313" key="4">
    <source>
        <dbReference type="Proteomes" id="UP000255098"/>
    </source>
</evidence>
<dbReference type="Pfam" id="PF04994">
    <property type="entry name" value="TfoX_C"/>
    <property type="match status" value="1"/>
</dbReference>
<evidence type="ECO:0000259" key="1">
    <source>
        <dbReference type="Pfam" id="PF04993"/>
    </source>
</evidence>
<dbReference type="InterPro" id="IPR026256">
    <property type="entry name" value="TfoX-like_gammaprotbact"/>
</dbReference>
<dbReference type="EMBL" id="UGSP01000001">
    <property type="protein sequence ID" value="SUB23405.1"/>
    <property type="molecule type" value="Genomic_DNA"/>
</dbReference>
<dbReference type="InterPro" id="IPR007077">
    <property type="entry name" value="TfoX_C"/>
</dbReference>